<keyword evidence="3" id="KW-1185">Reference proteome</keyword>
<evidence type="ECO:0000313" key="2">
    <source>
        <dbReference type="EMBL" id="KAG6575577.1"/>
    </source>
</evidence>
<name>A0AAV6M5P1_9ROSI</name>
<comment type="caution">
    <text evidence="2">The sequence shown here is derived from an EMBL/GenBank/DDBJ whole genome shotgun (WGS) entry which is preliminary data.</text>
</comment>
<dbReference type="EMBL" id="JAGKQH010000017">
    <property type="protein sequence ID" value="KAG6575577.1"/>
    <property type="molecule type" value="Genomic_DNA"/>
</dbReference>
<reference evidence="2 3" key="1">
    <citation type="journal article" date="2021" name="Hortic Res">
        <title>The domestication of Cucurbita argyrosperma as revealed by the genome of its wild relative.</title>
        <authorList>
            <person name="Barrera-Redondo J."/>
            <person name="Sanchez-de la Vega G."/>
            <person name="Aguirre-Liguori J.A."/>
            <person name="Castellanos-Morales G."/>
            <person name="Gutierrez-Guerrero Y.T."/>
            <person name="Aguirre-Dugua X."/>
            <person name="Aguirre-Planter E."/>
            <person name="Tenaillon M.I."/>
            <person name="Lira-Saade R."/>
            <person name="Eguiarte L.E."/>
        </authorList>
    </citation>
    <scope>NUCLEOTIDE SEQUENCE [LARGE SCALE GENOMIC DNA]</scope>
    <source>
        <strain evidence="2">JBR-2021</strain>
    </source>
</reference>
<protein>
    <submittedName>
        <fullName evidence="2">Uncharacterized protein</fullName>
    </submittedName>
</protein>
<accession>A0AAV6M5P1</accession>
<dbReference type="Proteomes" id="UP000685013">
    <property type="component" value="Chromosome 17"/>
</dbReference>
<evidence type="ECO:0000256" key="1">
    <source>
        <dbReference type="SAM" id="MobiDB-lite"/>
    </source>
</evidence>
<proteinExistence type="predicted"/>
<sequence>MIHNVMETRALQRFHSEHFRFLLRETSRRESGFGSSTIELWISILNRLFRGGRNDVVRLGRPAEDRRPPLRRGGGLPAIRFRISKRKSSDRSKVKNGKIGRHDETSKNVGLGRGSTDEIYMEDGI</sequence>
<feature type="non-terminal residue" evidence="2">
    <location>
        <position position="1"/>
    </location>
</feature>
<evidence type="ECO:0000313" key="3">
    <source>
        <dbReference type="Proteomes" id="UP000685013"/>
    </source>
</evidence>
<feature type="region of interest" description="Disordered" evidence="1">
    <location>
        <begin position="63"/>
        <end position="116"/>
    </location>
</feature>
<gene>
    <name evidence="2" type="ORF">SDJN03_26216</name>
</gene>
<dbReference type="AlphaFoldDB" id="A0AAV6M5P1"/>
<organism evidence="2 3">
    <name type="scientific">Cucurbita argyrosperma subsp. sororia</name>
    <dbReference type="NCBI Taxonomy" id="37648"/>
    <lineage>
        <taxon>Eukaryota</taxon>
        <taxon>Viridiplantae</taxon>
        <taxon>Streptophyta</taxon>
        <taxon>Embryophyta</taxon>
        <taxon>Tracheophyta</taxon>
        <taxon>Spermatophyta</taxon>
        <taxon>Magnoliopsida</taxon>
        <taxon>eudicotyledons</taxon>
        <taxon>Gunneridae</taxon>
        <taxon>Pentapetalae</taxon>
        <taxon>rosids</taxon>
        <taxon>fabids</taxon>
        <taxon>Cucurbitales</taxon>
        <taxon>Cucurbitaceae</taxon>
        <taxon>Cucurbiteae</taxon>
        <taxon>Cucurbita</taxon>
    </lineage>
</organism>